<feature type="domain" description="Response regulatory" evidence="2">
    <location>
        <begin position="8"/>
        <end position="126"/>
    </location>
</feature>
<gene>
    <name evidence="3" type="ORF">AWB78_00762</name>
</gene>
<keyword evidence="4" id="KW-1185">Reference proteome</keyword>
<dbReference type="Gene3D" id="3.40.50.2300">
    <property type="match status" value="1"/>
</dbReference>
<organism evidence="3 4">
    <name type="scientific">Caballeronia calidae</name>
    <dbReference type="NCBI Taxonomy" id="1777139"/>
    <lineage>
        <taxon>Bacteria</taxon>
        <taxon>Pseudomonadati</taxon>
        <taxon>Pseudomonadota</taxon>
        <taxon>Betaproteobacteria</taxon>
        <taxon>Burkholderiales</taxon>
        <taxon>Burkholderiaceae</taxon>
        <taxon>Caballeronia</taxon>
    </lineage>
</organism>
<name>A0A157ZN12_9BURK</name>
<dbReference type="AlphaFoldDB" id="A0A157ZN12"/>
<dbReference type="InterPro" id="IPR011006">
    <property type="entry name" value="CheY-like_superfamily"/>
</dbReference>
<proteinExistence type="predicted"/>
<dbReference type="PANTHER" id="PTHR45566">
    <property type="entry name" value="HTH-TYPE TRANSCRIPTIONAL REGULATOR YHJB-RELATED"/>
    <property type="match status" value="1"/>
</dbReference>
<dbReference type="PROSITE" id="PS50110">
    <property type="entry name" value="RESPONSE_REGULATORY"/>
    <property type="match status" value="1"/>
</dbReference>
<evidence type="ECO:0000259" key="2">
    <source>
        <dbReference type="PROSITE" id="PS50110"/>
    </source>
</evidence>
<sequence>MMHEYKIRIVVADDRPVVLYGLQSWFESHERFQVTACVRNADQLFARLKAATYDLIVVGCGMEAPGAKDFAFMRALRQAFPDTPVVAFTEETGAPSLAALQRSGVSGIASTRDEARAFERVCERVLSGAKNVLSPRIAAWLGTLEALISAVDASPDYGATRIRIRQFITPA</sequence>
<dbReference type="InterPro" id="IPR001789">
    <property type="entry name" value="Sig_transdc_resp-reg_receiver"/>
</dbReference>
<dbReference type="Proteomes" id="UP000071859">
    <property type="component" value="Unassembled WGS sequence"/>
</dbReference>
<dbReference type="GO" id="GO:0000160">
    <property type="term" value="P:phosphorelay signal transduction system"/>
    <property type="evidence" value="ECO:0007669"/>
    <property type="project" value="InterPro"/>
</dbReference>
<comment type="caution">
    <text evidence="1">Lacks conserved residue(s) required for the propagation of feature annotation.</text>
</comment>
<dbReference type="OrthoDB" id="9129490at2"/>
<evidence type="ECO:0000256" key="1">
    <source>
        <dbReference type="PROSITE-ProRule" id="PRU00169"/>
    </source>
</evidence>
<reference evidence="3" key="1">
    <citation type="submission" date="2016-01" db="EMBL/GenBank/DDBJ databases">
        <authorList>
            <person name="Peeters C."/>
        </authorList>
    </citation>
    <scope>NUCLEOTIDE SEQUENCE</scope>
    <source>
        <strain evidence="3">LMG 29321</strain>
    </source>
</reference>
<evidence type="ECO:0000313" key="3">
    <source>
        <dbReference type="EMBL" id="SAK46898.1"/>
    </source>
</evidence>
<protein>
    <submittedName>
        <fullName evidence="3">Two-component system, response regulator</fullName>
    </submittedName>
</protein>
<dbReference type="SUPFAM" id="SSF52172">
    <property type="entry name" value="CheY-like"/>
    <property type="match status" value="1"/>
</dbReference>
<evidence type="ECO:0000313" key="4">
    <source>
        <dbReference type="Proteomes" id="UP000071859"/>
    </source>
</evidence>
<dbReference type="RefSeq" id="WP_062602367.1">
    <property type="nucleotide sequence ID" value="NZ_FCOX02000002.1"/>
</dbReference>
<accession>A0A157ZN12</accession>
<dbReference type="InterPro" id="IPR051015">
    <property type="entry name" value="EvgA-like"/>
</dbReference>
<dbReference type="Pfam" id="PF00072">
    <property type="entry name" value="Response_reg"/>
    <property type="match status" value="1"/>
</dbReference>
<dbReference type="EMBL" id="FCOX02000002">
    <property type="protein sequence ID" value="SAK46898.1"/>
    <property type="molecule type" value="Genomic_DNA"/>
</dbReference>
<dbReference type="PANTHER" id="PTHR45566:SF1">
    <property type="entry name" value="HTH-TYPE TRANSCRIPTIONAL REGULATOR YHJB-RELATED"/>
    <property type="match status" value="1"/>
</dbReference>
<comment type="caution">
    <text evidence="3">The sequence shown here is derived from an EMBL/GenBank/DDBJ whole genome shotgun (WGS) entry which is preliminary data.</text>
</comment>